<evidence type="ECO:0000313" key="1">
    <source>
        <dbReference type="EMBL" id="MCA5894379.1"/>
    </source>
</evidence>
<organism evidence="1 2">
    <name type="scientific">Isoptericola luteus</name>
    <dbReference type="NCBI Taxonomy" id="2879484"/>
    <lineage>
        <taxon>Bacteria</taxon>
        <taxon>Bacillati</taxon>
        <taxon>Actinomycetota</taxon>
        <taxon>Actinomycetes</taxon>
        <taxon>Micrococcales</taxon>
        <taxon>Promicromonosporaceae</taxon>
        <taxon>Isoptericola</taxon>
    </lineage>
</organism>
<dbReference type="Pfam" id="PF19739">
    <property type="entry name" value="DUF6228"/>
    <property type="match status" value="1"/>
</dbReference>
<comment type="caution">
    <text evidence="1">The sequence shown here is derived from an EMBL/GenBank/DDBJ whole genome shotgun (WGS) entry which is preliminary data.</text>
</comment>
<dbReference type="InterPro" id="IPR046196">
    <property type="entry name" value="DUF6228"/>
</dbReference>
<dbReference type="EMBL" id="JAIXCQ010000009">
    <property type="protein sequence ID" value="MCA5894379.1"/>
    <property type="molecule type" value="Genomic_DNA"/>
</dbReference>
<reference evidence="1 2" key="1">
    <citation type="submission" date="2021-09" db="EMBL/GenBank/DDBJ databases">
        <title>Isoptericola luteus sp. nov., a novel bacterium isolated from Harbin, the capital city of Heilongjiang province.</title>
        <authorList>
            <person name="Li J."/>
        </authorList>
    </citation>
    <scope>NUCLEOTIDE SEQUENCE [LARGE SCALE GENOMIC DNA]</scope>
    <source>
        <strain evidence="1 2">NEAU-Y5</strain>
    </source>
</reference>
<accession>A0ABS7ZKK6</accession>
<dbReference type="Proteomes" id="UP001319870">
    <property type="component" value="Unassembled WGS sequence"/>
</dbReference>
<name>A0ABS7ZKK6_9MICO</name>
<gene>
    <name evidence="1" type="ORF">LEP48_13630</name>
</gene>
<protein>
    <submittedName>
        <fullName evidence="1">DUF6228 family protein</fullName>
    </submittedName>
</protein>
<dbReference type="RefSeq" id="WP_225566140.1">
    <property type="nucleotide sequence ID" value="NZ_JAIXCQ010000009.1"/>
</dbReference>
<proteinExistence type="predicted"/>
<evidence type="ECO:0000313" key="2">
    <source>
        <dbReference type="Proteomes" id="UP001319870"/>
    </source>
</evidence>
<keyword evidence="2" id="KW-1185">Reference proteome</keyword>
<sequence>MQHDDRPLLRVPTPSGLTLEFKRSFPYGPDDPYVGGMVMRATGGGVSVEHEVLLGGSRDLVGFFHAMYDDFRGWTGERVWQSLESELRISARHDGHVHLRWDLTNAPYEREHSWSFAVTTQHGAGEDVRRLADGFHHLLA</sequence>